<dbReference type="KEGG" id="naci:NUH88_12815"/>
<protein>
    <recommendedName>
        <fullName evidence="10">Trk system potassium uptake protein</fullName>
    </recommendedName>
</protein>
<dbReference type="InterPro" id="IPR004772">
    <property type="entry name" value="TrkH"/>
</dbReference>
<evidence type="ECO:0000256" key="4">
    <source>
        <dbReference type="ARBA" id="ARBA00022538"/>
    </source>
</evidence>
<evidence type="ECO:0000313" key="13">
    <source>
        <dbReference type="EMBL" id="UUX48297.1"/>
    </source>
</evidence>
<feature type="transmembrane region" description="Helical" evidence="12">
    <location>
        <begin position="393"/>
        <end position="415"/>
    </location>
</feature>
<feature type="binding site" evidence="11">
    <location>
        <position position="112"/>
    </location>
    <ligand>
        <name>K(+)</name>
        <dbReference type="ChEBI" id="CHEBI:29103"/>
    </ligand>
</feature>
<feature type="transmembrane region" description="Helical" evidence="12">
    <location>
        <begin position="7"/>
        <end position="27"/>
    </location>
</feature>
<dbReference type="Pfam" id="PF02386">
    <property type="entry name" value="TrkH"/>
    <property type="match status" value="1"/>
</dbReference>
<keyword evidence="6 10" id="KW-0630">Potassium</keyword>
<comment type="function">
    <text evidence="10">Low-affinity potassium transport system. Interacts with Trk system potassium uptake protein TrkA.</text>
</comment>
<keyword evidence="9 10" id="KW-0472">Membrane</keyword>
<evidence type="ECO:0000256" key="12">
    <source>
        <dbReference type="SAM" id="Phobius"/>
    </source>
</evidence>
<comment type="similarity">
    <text evidence="10">Belongs to the TrkH potassium transport family.</text>
</comment>
<dbReference type="Proteomes" id="UP001060336">
    <property type="component" value="Chromosome"/>
</dbReference>
<dbReference type="GO" id="GO:0015379">
    <property type="term" value="F:potassium:chloride symporter activity"/>
    <property type="evidence" value="ECO:0007669"/>
    <property type="project" value="InterPro"/>
</dbReference>
<dbReference type="GO" id="GO:0005886">
    <property type="term" value="C:plasma membrane"/>
    <property type="evidence" value="ECO:0007669"/>
    <property type="project" value="UniProtKB-SubCell"/>
</dbReference>
<keyword evidence="7 12" id="KW-1133">Transmembrane helix</keyword>
<dbReference type="AlphaFoldDB" id="A0A9J7ANX3"/>
<feature type="transmembrane region" description="Helical" evidence="12">
    <location>
        <begin position="177"/>
        <end position="197"/>
    </location>
</feature>
<feature type="transmembrane region" description="Helical" evidence="12">
    <location>
        <begin position="39"/>
        <end position="59"/>
    </location>
</feature>
<dbReference type="EMBL" id="CP102480">
    <property type="protein sequence ID" value="UUX48297.1"/>
    <property type="molecule type" value="Genomic_DNA"/>
</dbReference>
<name>A0A9J7ANX3_9PROT</name>
<evidence type="ECO:0000256" key="1">
    <source>
        <dbReference type="ARBA" id="ARBA00004651"/>
    </source>
</evidence>
<keyword evidence="8 10" id="KW-0406">Ion transport</keyword>
<dbReference type="PIRSF" id="PIRSF006247">
    <property type="entry name" value="TrkH"/>
    <property type="match status" value="1"/>
</dbReference>
<feature type="binding site" evidence="11">
    <location>
        <position position="316"/>
    </location>
    <ligand>
        <name>K(+)</name>
        <dbReference type="ChEBI" id="CHEBI:29103"/>
    </ligand>
</feature>
<comment type="subcellular location">
    <subcellularLocation>
        <location evidence="10">Cell inner membrane</location>
        <topology evidence="10">Multi-pass membrane protein</topology>
    </subcellularLocation>
    <subcellularLocation>
        <location evidence="1">Cell membrane</location>
        <topology evidence="1">Multi-pass membrane protein</topology>
    </subcellularLocation>
</comment>
<evidence type="ECO:0000256" key="2">
    <source>
        <dbReference type="ARBA" id="ARBA00022448"/>
    </source>
</evidence>
<evidence type="ECO:0000256" key="3">
    <source>
        <dbReference type="ARBA" id="ARBA00022475"/>
    </source>
</evidence>
<evidence type="ECO:0000256" key="8">
    <source>
        <dbReference type="ARBA" id="ARBA00023065"/>
    </source>
</evidence>
<proteinExistence type="inferred from homology"/>
<evidence type="ECO:0000256" key="11">
    <source>
        <dbReference type="PIRSR" id="PIRSR006247-1"/>
    </source>
</evidence>
<feature type="binding site" evidence="11">
    <location>
        <position position="220"/>
    </location>
    <ligand>
        <name>K(+)</name>
        <dbReference type="ChEBI" id="CHEBI:29103"/>
    </ligand>
</feature>
<organism evidence="13 14">
    <name type="scientific">Nisaea acidiphila</name>
    <dbReference type="NCBI Taxonomy" id="1862145"/>
    <lineage>
        <taxon>Bacteria</taxon>
        <taxon>Pseudomonadati</taxon>
        <taxon>Pseudomonadota</taxon>
        <taxon>Alphaproteobacteria</taxon>
        <taxon>Rhodospirillales</taxon>
        <taxon>Thalassobaculaceae</taxon>
        <taxon>Nisaea</taxon>
    </lineage>
</organism>
<sequence length="483" mass="51647">MVAFGPVLHIVGLLMSIMAVAMLLPAGVDLAVGNPDWEVFTGASALSLFIGVSLMLTTNSPSVSTLSLRQAFLLTTLSWFTIATVAALPFAFSQLDMTVADAFFESMSGVTTTGSTVIVGLDHAPPGILLWRALLQWLGGIGIIVMALAVLPMLSVGGMQLFQTEAFDTPDKVVPRAAQLAGGISGIYLALTATWAAGLWAAGLPGFDAIAHAMTTIATGGYSTKDGSVGHFESVVVDWIVVCGMIVGSLPFVYYLRMMRGSFRPIFRDSQVKWFFAIVTLVVGSTTLWNWHELDYALHDAFRYAAFNIISVMTGTGYATTDYGIWGGFPVTLVICLMFVGGCAGSTTCGIKIFRIQVLYATAQVQIERLLRPHGVFIPYYNRKPIPESVSESVMGFFFLYMLCFGILAALLAAIGLDFITAVSGAATAISNVGPGLGPIIGPAGNFDSLPDSAKWLLSFGMLLGRLELFTVLVMLSPSFWRR</sequence>
<feature type="transmembrane region" description="Helical" evidence="12">
    <location>
        <begin position="274"/>
        <end position="292"/>
    </location>
</feature>
<keyword evidence="2 10" id="KW-0813">Transport</keyword>
<keyword evidence="14" id="KW-1185">Reference proteome</keyword>
<keyword evidence="10" id="KW-0997">Cell inner membrane</keyword>
<feature type="transmembrane region" description="Helical" evidence="12">
    <location>
        <begin position="456"/>
        <end position="476"/>
    </location>
</feature>
<evidence type="ECO:0000313" key="14">
    <source>
        <dbReference type="Proteomes" id="UP001060336"/>
    </source>
</evidence>
<evidence type="ECO:0000256" key="6">
    <source>
        <dbReference type="ARBA" id="ARBA00022958"/>
    </source>
</evidence>
<keyword evidence="5 12" id="KW-0812">Transmembrane</keyword>
<feature type="binding site" evidence="11">
    <location>
        <position position="113"/>
    </location>
    <ligand>
        <name>K(+)</name>
        <dbReference type="ChEBI" id="CHEBI:29103"/>
    </ligand>
</feature>
<feature type="binding site" evidence="11">
    <location>
        <position position="432"/>
    </location>
    <ligand>
        <name>K(+)</name>
        <dbReference type="ChEBI" id="CHEBI:29103"/>
    </ligand>
</feature>
<dbReference type="GO" id="GO:0046872">
    <property type="term" value="F:metal ion binding"/>
    <property type="evidence" value="ECO:0007669"/>
    <property type="project" value="UniProtKB-KW"/>
</dbReference>
<keyword evidence="11" id="KW-0479">Metal-binding</keyword>
<feature type="transmembrane region" description="Helical" evidence="12">
    <location>
        <begin position="134"/>
        <end position="156"/>
    </location>
</feature>
<evidence type="ECO:0000256" key="10">
    <source>
        <dbReference type="PIRNR" id="PIRNR006247"/>
    </source>
</evidence>
<reference evidence="13" key="1">
    <citation type="submission" date="2022-08" db="EMBL/GenBank/DDBJ databases">
        <title>Nisaea acidiphila sp. nov., isolated from a marine algal debris and emended description of the genus Nisaea Urios et al. 2008.</title>
        <authorList>
            <person name="Kwon K."/>
        </authorList>
    </citation>
    <scope>NUCLEOTIDE SEQUENCE</scope>
    <source>
        <strain evidence="13">MEBiC11861</strain>
    </source>
</reference>
<evidence type="ECO:0000256" key="5">
    <source>
        <dbReference type="ARBA" id="ARBA00022692"/>
    </source>
</evidence>
<feature type="transmembrane region" description="Helical" evidence="12">
    <location>
        <begin position="323"/>
        <end position="345"/>
    </location>
</feature>
<feature type="transmembrane region" description="Helical" evidence="12">
    <location>
        <begin position="71"/>
        <end position="92"/>
    </location>
</feature>
<evidence type="ECO:0000256" key="9">
    <source>
        <dbReference type="ARBA" id="ARBA00023136"/>
    </source>
</evidence>
<keyword evidence="3 10" id="KW-1003">Cell membrane</keyword>
<accession>A0A9J7ANX3</accession>
<dbReference type="PANTHER" id="PTHR32024">
    <property type="entry name" value="TRK SYSTEM POTASSIUM UPTAKE PROTEIN TRKG-RELATED"/>
    <property type="match status" value="1"/>
</dbReference>
<keyword evidence="4 10" id="KW-0633">Potassium transport</keyword>
<feature type="transmembrane region" description="Helical" evidence="12">
    <location>
        <begin position="236"/>
        <end position="254"/>
    </location>
</feature>
<dbReference type="InterPro" id="IPR003445">
    <property type="entry name" value="Cat_transpt"/>
</dbReference>
<dbReference type="PANTHER" id="PTHR32024:SF3">
    <property type="entry name" value="TRK SYSTEM POTASSIUM UPTAKE PROTEIN"/>
    <property type="match status" value="1"/>
</dbReference>
<gene>
    <name evidence="13" type="ORF">NUH88_12815</name>
</gene>
<evidence type="ECO:0000256" key="7">
    <source>
        <dbReference type="ARBA" id="ARBA00022989"/>
    </source>
</evidence>
<feature type="binding site" evidence="11">
    <location>
        <position position="433"/>
    </location>
    <ligand>
        <name>K(+)</name>
        <dbReference type="ChEBI" id="CHEBI:29103"/>
    </ligand>
</feature>